<accession>A0A9X2XND1</accession>
<dbReference type="EMBL" id="JAOTIF010000001">
    <property type="protein sequence ID" value="MCU7547904.1"/>
    <property type="molecule type" value="Genomic_DNA"/>
</dbReference>
<proteinExistence type="predicted"/>
<dbReference type="PROSITE" id="PS51257">
    <property type="entry name" value="PROKAR_LIPOPROTEIN"/>
    <property type="match status" value="1"/>
</dbReference>
<gene>
    <name evidence="4" type="ORF">OCK74_02205</name>
</gene>
<feature type="domain" description="Glycine zipper" evidence="3">
    <location>
        <begin position="137"/>
        <end position="182"/>
    </location>
</feature>
<comment type="caution">
    <text evidence="4">The sequence shown here is derived from an EMBL/GenBank/DDBJ whole genome shotgun (WGS) entry which is preliminary data.</text>
</comment>
<feature type="region of interest" description="Disordered" evidence="1">
    <location>
        <begin position="80"/>
        <end position="134"/>
    </location>
</feature>
<dbReference type="Proteomes" id="UP001155483">
    <property type="component" value="Unassembled WGS sequence"/>
</dbReference>
<evidence type="ECO:0000256" key="1">
    <source>
        <dbReference type="SAM" id="MobiDB-lite"/>
    </source>
</evidence>
<keyword evidence="2" id="KW-0732">Signal</keyword>
<reference evidence="4" key="1">
    <citation type="submission" date="2022-09" db="EMBL/GenBank/DDBJ databases">
        <authorList>
            <person name="Yuan C."/>
            <person name="Ke Z."/>
        </authorList>
    </citation>
    <scope>NUCLEOTIDE SEQUENCE</scope>
    <source>
        <strain evidence="4">LB-8</strain>
    </source>
</reference>
<sequence length="186" mass="19133">MKRILPFFSIAVVFAACSNNPKTDAASPAVEQVQAVKPDTSGLAEYQMWKLQQQIAEIQTPEKATVQYAAAAPVKKAKKTYHPAAKPVAKPAEQHSESNTSVSENSNSNTGAGSIGSESTNTAEAPAKKGWSKSAKGAVIGGATGAAAGAVINKKNRVMGAVIGGVLGAGGGYVIGRDMDKKDGRY</sequence>
<evidence type="ECO:0000313" key="5">
    <source>
        <dbReference type="Proteomes" id="UP001155483"/>
    </source>
</evidence>
<keyword evidence="5" id="KW-1185">Reference proteome</keyword>
<evidence type="ECO:0000313" key="4">
    <source>
        <dbReference type="EMBL" id="MCU7547904.1"/>
    </source>
</evidence>
<organism evidence="4 5">
    <name type="scientific">Paraflavisolibacter caeni</name>
    <dbReference type="NCBI Taxonomy" id="2982496"/>
    <lineage>
        <taxon>Bacteria</taxon>
        <taxon>Pseudomonadati</taxon>
        <taxon>Bacteroidota</taxon>
        <taxon>Chitinophagia</taxon>
        <taxon>Chitinophagales</taxon>
        <taxon>Chitinophagaceae</taxon>
        <taxon>Paraflavisolibacter</taxon>
    </lineage>
</organism>
<protein>
    <submittedName>
        <fullName evidence="4">Glycine zipper domain-containing protein</fullName>
    </submittedName>
</protein>
<reference evidence="4" key="2">
    <citation type="submission" date="2023-04" db="EMBL/GenBank/DDBJ databases">
        <title>Paracnuella aquatica gen. nov., sp. nov., a member of the family Chitinophagaceae isolated from a hot spring.</title>
        <authorList>
            <person name="Wang C."/>
        </authorList>
    </citation>
    <scope>NUCLEOTIDE SEQUENCE</scope>
    <source>
        <strain evidence="4">LB-8</strain>
    </source>
</reference>
<evidence type="ECO:0000256" key="2">
    <source>
        <dbReference type="SAM" id="SignalP"/>
    </source>
</evidence>
<evidence type="ECO:0000259" key="3">
    <source>
        <dbReference type="Pfam" id="PF13488"/>
    </source>
</evidence>
<feature type="compositionally biased region" description="Low complexity" evidence="1">
    <location>
        <begin position="97"/>
        <end position="110"/>
    </location>
</feature>
<feature type="signal peptide" evidence="2">
    <location>
        <begin position="1"/>
        <end position="18"/>
    </location>
</feature>
<feature type="chain" id="PRO_5040888864" evidence="2">
    <location>
        <begin position="19"/>
        <end position="186"/>
    </location>
</feature>
<dbReference type="AlphaFoldDB" id="A0A9X2XND1"/>
<dbReference type="InterPro" id="IPR039567">
    <property type="entry name" value="Gly-zipper"/>
</dbReference>
<dbReference type="Pfam" id="PF13488">
    <property type="entry name" value="Gly-zipper_Omp"/>
    <property type="match status" value="1"/>
</dbReference>
<name>A0A9X2XND1_9BACT</name>
<dbReference type="RefSeq" id="WP_279295348.1">
    <property type="nucleotide sequence ID" value="NZ_JAOTIF010000001.1"/>
</dbReference>